<proteinExistence type="predicted"/>
<comment type="caution">
    <text evidence="3">The sequence shown here is derived from an EMBL/GenBank/DDBJ whole genome shotgun (WGS) entry which is preliminary data.</text>
</comment>
<dbReference type="Gene3D" id="3.40.50.720">
    <property type="entry name" value="NAD(P)-binding Rossmann-like Domain"/>
    <property type="match status" value="1"/>
</dbReference>
<keyword evidence="4" id="KW-1185">Reference proteome</keyword>
<dbReference type="PANTHER" id="PTHR47706:SF9">
    <property type="entry name" value="NMRA-LIKE DOMAIN-CONTAINING PROTEIN-RELATED"/>
    <property type="match status" value="1"/>
</dbReference>
<evidence type="ECO:0000256" key="1">
    <source>
        <dbReference type="ARBA" id="ARBA00022857"/>
    </source>
</evidence>
<dbReference type="EMBL" id="JAGHQM010000351">
    <property type="protein sequence ID" value="KAH0562432.1"/>
    <property type="molecule type" value="Genomic_DNA"/>
</dbReference>
<dbReference type="GO" id="GO:0016491">
    <property type="term" value="F:oxidoreductase activity"/>
    <property type="evidence" value="ECO:0007669"/>
    <property type="project" value="UniProtKB-KW"/>
</dbReference>
<dbReference type="InterPro" id="IPR051609">
    <property type="entry name" value="NmrA/Isoflavone_reductase-like"/>
</dbReference>
<evidence type="ECO:0000313" key="4">
    <source>
        <dbReference type="Proteomes" id="UP000750711"/>
    </source>
</evidence>
<keyword evidence="2" id="KW-0560">Oxidoreductase</keyword>
<evidence type="ECO:0000313" key="3">
    <source>
        <dbReference type="EMBL" id="KAH0562432.1"/>
    </source>
</evidence>
<dbReference type="AlphaFoldDB" id="A0A9P8LE89"/>
<name>A0A9P8LE89_9PEZI</name>
<dbReference type="SUPFAM" id="SSF51735">
    <property type="entry name" value="NAD(P)-binding Rossmann-fold domains"/>
    <property type="match status" value="1"/>
</dbReference>
<dbReference type="Gene3D" id="3.90.25.10">
    <property type="entry name" value="UDP-galactose 4-epimerase, domain 1"/>
    <property type="match status" value="1"/>
</dbReference>
<keyword evidence="1" id="KW-0521">NADP</keyword>
<organism evidence="3 4">
    <name type="scientific">Trichoglossum hirsutum</name>
    <dbReference type="NCBI Taxonomy" id="265104"/>
    <lineage>
        <taxon>Eukaryota</taxon>
        <taxon>Fungi</taxon>
        <taxon>Dikarya</taxon>
        <taxon>Ascomycota</taxon>
        <taxon>Pezizomycotina</taxon>
        <taxon>Geoglossomycetes</taxon>
        <taxon>Geoglossales</taxon>
        <taxon>Geoglossaceae</taxon>
        <taxon>Trichoglossum</taxon>
    </lineage>
</organism>
<dbReference type="InterPro" id="IPR036291">
    <property type="entry name" value="NAD(P)-bd_dom_sf"/>
</dbReference>
<reference evidence="3" key="1">
    <citation type="submission" date="2021-03" db="EMBL/GenBank/DDBJ databases">
        <title>Comparative genomics and phylogenomic investigation of the class Geoglossomycetes provide insights into ecological specialization and systematics.</title>
        <authorList>
            <person name="Melie T."/>
            <person name="Pirro S."/>
            <person name="Miller A.N."/>
            <person name="Quandt A."/>
        </authorList>
    </citation>
    <scope>NUCLEOTIDE SEQUENCE</scope>
    <source>
        <strain evidence="3">CAQ_001_2017</strain>
    </source>
</reference>
<accession>A0A9P8LE89</accession>
<dbReference type="PANTHER" id="PTHR47706">
    <property type="entry name" value="NMRA-LIKE FAMILY PROTEIN"/>
    <property type="match status" value="1"/>
</dbReference>
<protein>
    <submittedName>
        <fullName evidence="3">Uncharacterized protein</fullName>
    </submittedName>
</protein>
<sequence>MGFDVANRKAIIYDSGTERFTGTTMVGIANAVIGVLKNADRTANKHLLVRSVETCQNELLTAFEEASGEKWPVTHETTKDLLARGREKYSIGDRGWILDLIVAQLLEEGEGRSIVATHESADNALLEMPEETLLGMVKGILASS</sequence>
<evidence type="ECO:0000256" key="2">
    <source>
        <dbReference type="ARBA" id="ARBA00023002"/>
    </source>
</evidence>
<dbReference type="Proteomes" id="UP000750711">
    <property type="component" value="Unassembled WGS sequence"/>
</dbReference>
<gene>
    <name evidence="3" type="ORF">GP486_002871</name>
</gene>